<evidence type="ECO:0000313" key="3">
    <source>
        <dbReference type="Proteomes" id="UP001054837"/>
    </source>
</evidence>
<dbReference type="Proteomes" id="UP001054837">
    <property type="component" value="Unassembled WGS sequence"/>
</dbReference>
<feature type="compositionally biased region" description="Polar residues" evidence="1">
    <location>
        <begin position="119"/>
        <end position="133"/>
    </location>
</feature>
<name>A0AAV4SY43_9ARAC</name>
<accession>A0AAV4SY43</accession>
<feature type="region of interest" description="Disordered" evidence="1">
    <location>
        <begin position="51"/>
        <end position="94"/>
    </location>
</feature>
<evidence type="ECO:0000313" key="2">
    <source>
        <dbReference type="EMBL" id="GIY38046.1"/>
    </source>
</evidence>
<dbReference type="AlphaFoldDB" id="A0AAV4SY43"/>
<proteinExistence type="predicted"/>
<comment type="caution">
    <text evidence="2">The sequence shown here is derived from an EMBL/GenBank/DDBJ whole genome shotgun (WGS) entry which is preliminary data.</text>
</comment>
<evidence type="ECO:0000256" key="1">
    <source>
        <dbReference type="SAM" id="MobiDB-lite"/>
    </source>
</evidence>
<protein>
    <submittedName>
        <fullName evidence="2">Uncharacterized protein</fullName>
    </submittedName>
</protein>
<keyword evidence="3" id="KW-1185">Reference proteome</keyword>
<sequence>MGLSAPHEQMYETLFGSNIFNIFKQYTNVSYFQNKQTNKIRKNFNSSWWSNPSGASPVSKSPSGKGFESGDRLSDFDSGLGNSLTDKNKPEDSNTIKDIEQLEFQEEFSPNISVDACSNRPTSTPKSSASETKLSLKAPTYKREPNGKWSFDEKHFGTETVRTTERMPFDNSNGSSPKGKHPFKMNASENIFSTYASYKGLLSYQKKSFQPADVKFNLREKASHHQPIQQQSPNISNISKMRGTSAYPLYLHQSLGMGLDVKGVHLDPVAD</sequence>
<gene>
    <name evidence="2" type="primary">AVEN_260864_1</name>
    <name evidence="2" type="ORF">CDAR_399121</name>
</gene>
<feature type="region of interest" description="Disordered" evidence="1">
    <location>
        <begin position="110"/>
        <end position="133"/>
    </location>
</feature>
<dbReference type="EMBL" id="BPLQ01008536">
    <property type="protein sequence ID" value="GIY38046.1"/>
    <property type="molecule type" value="Genomic_DNA"/>
</dbReference>
<reference evidence="2 3" key="1">
    <citation type="submission" date="2021-06" db="EMBL/GenBank/DDBJ databases">
        <title>Caerostris darwini draft genome.</title>
        <authorList>
            <person name="Kono N."/>
            <person name="Arakawa K."/>
        </authorList>
    </citation>
    <scope>NUCLEOTIDE SEQUENCE [LARGE SCALE GENOMIC DNA]</scope>
</reference>
<feature type="compositionally biased region" description="Polar residues" evidence="1">
    <location>
        <begin position="51"/>
        <end position="62"/>
    </location>
</feature>
<organism evidence="2 3">
    <name type="scientific">Caerostris darwini</name>
    <dbReference type="NCBI Taxonomy" id="1538125"/>
    <lineage>
        <taxon>Eukaryota</taxon>
        <taxon>Metazoa</taxon>
        <taxon>Ecdysozoa</taxon>
        <taxon>Arthropoda</taxon>
        <taxon>Chelicerata</taxon>
        <taxon>Arachnida</taxon>
        <taxon>Araneae</taxon>
        <taxon>Araneomorphae</taxon>
        <taxon>Entelegynae</taxon>
        <taxon>Araneoidea</taxon>
        <taxon>Araneidae</taxon>
        <taxon>Caerostris</taxon>
    </lineage>
</organism>